<dbReference type="GO" id="GO:0004674">
    <property type="term" value="F:protein serine/threonine kinase activity"/>
    <property type="evidence" value="ECO:0007669"/>
    <property type="project" value="UniProtKB-EC"/>
</dbReference>
<dbReference type="OrthoDB" id="1491336at2"/>
<protein>
    <submittedName>
        <fullName evidence="3">Serine/threonine-protein kinase pkn1</fullName>
        <ecNumber evidence="3">2.7.11.1</ecNumber>
    </submittedName>
</protein>
<reference evidence="3 4" key="1">
    <citation type="journal article" date="2012" name="J. Bacteriol.">
        <title>Draft Genome Sequence of Cecembia lonarensis Strain LW9T, Isolated from Lonar Lake, a Haloalkaline Lake in India.</title>
        <authorList>
            <person name="Shivaji S."/>
            <person name="Ara S."/>
            <person name="Singh A."/>
            <person name="Pinnaka A.K."/>
        </authorList>
    </citation>
    <scope>NUCLEOTIDE SEQUENCE [LARGE SCALE GENOMIC DNA]</scope>
    <source>
        <strain evidence="3 4">LW9</strain>
    </source>
</reference>
<feature type="domain" description="Sulfatase-modifying factor enzyme-like" evidence="2">
    <location>
        <begin position="144"/>
        <end position="361"/>
    </location>
</feature>
<sequence>MKKAEALAILKISEDASPTEIKNAFEKQYEAAKRLAEHAPLASQKHQYRQKMSLYWQAYASLVDIQNPANLTKFSGTKENAPIIGKSDKTGQIFQQEHPKASKNETNKLHWKPVLIIILLIGALVLGWQYLNRVPEPVKQLIADMEYISGGTFEMGCTPEQFGKCAENEKPAHAVSLSSFNIGKFEVTRAQWVSVMKYLPKTDSPCKDPRCLIVNVTWEEVKTFIQKLNKMTGQAYRLPTEAEWEYAARGGNSARKSIFAGSNQQNQVAKTSKAPYIVGTLRPNEKQLFDMSGNVWEWCADGFDAEYYKKSPKTDPQGKSTASCKVIRGGSFQSTDQSLRVSSRNCLDKDKFSNEVGFRLAISFNR</sequence>
<comment type="caution">
    <text evidence="3">The sequence shown here is derived from an EMBL/GenBank/DDBJ whole genome shotgun (WGS) entry which is preliminary data.</text>
</comment>
<evidence type="ECO:0000313" key="3">
    <source>
        <dbReference type="EMBL" id="EKB51123.1"/>
    </source>
</evidence>
<gene>
    <name evidence="3" type="primary">pkn1_2</name>
    <name evidence="3" type="ORF">B879_00174</name>
</gene>
<keyword evidence="3" id="KW-0808">Transferase</keyword>
<keyword evidence="1" id="KW-0812">Transmembrane</keyword>
<dbReference type="InterPro" id="IPR042095">
    <property type="entry name" value="SUMF_sf"/>
</dbReference>
<keyword evidence="1" id="KW-0472">Membrane</keyword>
<feature type="transmembrane region" description="Helical" evidence="1">
    <location>
        <begin position="113"/>
        <end position="131"/>
    </location>
</feature>
<dbReference type="PANTHER" id="PTHR23150">
    <property type="entry name" value="SULFATASE MODIFYING FACTOR 1, 2"/>
    <property type="match status" value="1"/>
</dbReference>
<dbReference type="Pfam" id="PF03781">
    <property type="entry name" value="FGE-sulfatase"/>
    <property type="match status" value="1"/>
</dbReference>
<dbReference type="EC" id="2.7.11.1" evidence="3"/>
<name>K1LL63_CECL9</name>
<keyword evidence="4" id="KW-1185">Reference proteome</keyword>
<evidence type="ECO:0000313" key="4">
    <source>
        <dbReference type="Proteomes" id="UP000004478"/>
    </source>
</evidence>
<dbReference type="Gene3D" id="3.90.1580.10">
    <property type="entry name" value="paralog of FGE (formylglycine-generating enzyme)"/>
    <property type="match status" value="1"/>
</dbReference>
<dbReference type="GO" id="GO:0120147">
    <property type="term" value="F:formylglycine-generating oxidase activity"/>
    <property type="evidence" value="ECO:0007669"/>
    <property type="project" value="TreeGrafter"/>
</dbReference>
<keyword evidence="3" id="KW-0418">Kinase</keyword>
<evidence type="ECO:0000259" key="2">
    <source>
        <dbReference type="Pfam" id="PF03781"/>
    </source>
</evidence>
<dbReference type="EMBL" id="AMGM01000002">
    <property type="protein sequence ID" value="EKB51123.1"/>
    <property type="molecule type" value="Genomic_DNA"/>
</dbReference>
<evidence type="ECO:0000256" key="1">
    <source>
        <dbReference type="SAM" id="Phobius"/>
    </source>
</evidence>
<dbReference type="InterPro" id="IPR016187">
    <property type="entry name" value="CTDL_fold"/>
</dbReference>
<dbReference type="PANTHER" id="PTHR23150:SF19">
    <property type="entry name" value="FORMYLGLYCINE-GENERATING ENZYME"/>
    <property type="match status" value="1"/>
</dbReference>
<keyword evidence="1" id="KW-1133">Transmembrane helix</keyword>
<organism evidence="3 4">
    <name type="scientific">Cecembia lonarensis (strain CCUG 58316 / KCTC 22772 / LW9)</name>
    <dbReference type="NCBI Taxonomy" id="1225176"/>
    <lineage>
        <taxon>Bacteria</taxon>
        <taxon>Pseudomonadati</taxon>
        <taxon>Bacteroidota</taxon>
        <taxon>Cytophagia</taxon>
        <taxon>Cytophagales</taxon>
        <taxon>Cyclobacteriaceae</taxon>
        <taxon>Cecembia</taxon>
    </lineage>
</organism>
<dbReference type="Proteomes" id="UP000004478">
    <property type="component" value="Unassembled WGS sequence"/>
</dbReference>
<accession>K1LL63</accession>
<dbReference type="RefSeq" id="WP_009183228.1">
    <property type="nucleotide sequence ID" value="NZ_AMGM01000002.1"/>
</dbReference>
<dbReference type="AlphaFoldDB" id="K1LL63"/>
<proteinExistence type="predicted"/>
<dbReference type="InterPro" id="IPR005532">
    <property type="entry name" value="SUMF_dom"/>
</dbReference>
<dbReference type="SUPFAM" id="SSF56436">
    <property type="entry name" value="C-type lectin-like"/>
    <property type="match status" value="1"/>
</dbReference>
<dbReference type="InterPro" id="IPR051043">
    <property type="entry name" value="Sulfatase_Mod_Factor_Kinase"/>
</dbReference>